<gene>
    <name evidence="1" type="ORF">BSK56_23040</name>
</gene>
<comment type="caution">
    <text evidence="1">The sequence shown here is derived from an EMBL/GenBank/DDBJ whole genome shotgun (WGS) entry which is preliminary data.</text>
</comment>
<dbReference type="RefSeq" id="WP_076112944.1">
    <property type="nucleotide sequence ID" value="NZ_MPTB01000033.1"/>
</dbReference>
<dbReference type="EMBL" id="MPTB01000033">
    <property type="protein sequence ID" value="OMD43888.1"/>
    <property type="molecule type" value="Genomic_DNA"/>
</dbReference>
<keyword evidence="2" id="KW-1185">Reference proteome</keyword>
<name>A0ABX3H302_PAEBO</name>
<accession>A0ABX3H302</accession>
<reference evidence="1 2" key="1">
    <citation type="submission" date="2016-10" db="EMBL/GenBank/DDBJ databases">
        <title>Paenibacillus species isolates.</title>
        <authorList>
            <person name="Beno S.M."/>
        </authorList>
    </citation>
    <scope>NUCLEOTIDE SEQUENCE [LARGE SCALE GENOMIC DNA]</scope>
    <source>
        <strain evidence="1 2">FSL H7-0744</strain>
    </source>
</reference>
<organism evidence="1 2">
    <name type="scientific">Paenibacillus borealis</name>
    <dbReference type="NCBI Taxonomy" id="160799"/>
    <lineage>
        <taxon>Bacteria</taxon>
        <taxon>Bacillati</taxon>
        <taxon>Bacillota</taxon>
        <taxon>Bacilli</taxon>
        <taxon>Bacillales</taxon>
        <taxon>Paenibacillaceae</taxon>
        <taxon>Paenibacillus</taxon>
    </lineage>
</organism>
<dbReference type="InterPro" id="IPR008861">
    <property type="entry name" value="GpX-like"/>
</dbReference>
<dbReference type="Pfam" id="PF05489">
    <property type="entry name" value="Phage_tail_X"/>
    <property type="match status" value="1"/>
</dbReference>
<evidence type="ECO:0000313" key="1">
    <source>
        <dbReference type="EMBL" id="OMD43888.1"/>
    </source>
</evidence>
<dbReference type="Proteomes" id="UP000187412">
    <property type="component" value="Unassembled WGS sequence"/>
</dbReference>
<evidence type="ECO:0000313" key="2">
    <source>
        <dbReference type="Proteomes" id="UP000187412"/>
    </source>
</evidence>
<proteinExistence type="predicted"/>
<protein>
    <submittedName>
        <fullName evidence="1">Phage tail protein</fullName>
    </submittedName>
</protein>
<sequence length="67" mass="7771">MIYRTVQGDTWDSVAFQVYGDEQLMTMLMNANPNHTETVIFSRNIAINVPDKPVITSDMLPPWRRED</sequence>